<accession>A0A1X7EF00</accession>
<evidence type="ECO:0000313" key="1">
    <source>
        <dbReference type="EMBL" id="SMF32797.1"/>
    </source>
</evidence>
<proteinExistence type="predicted"/>
<protein>
    <submittedName>
        <fullName evidence="1">Uncharacterized protein</fullName>
    </submittedName>
</protein>
<sequence length="72" mass="8372">MIKPEYLEKLELYMTSGDMQFEFDNGTEEKRFEILEFLEKLMDVAEIADEYATKLIFKGSLPGQLDGNSDQK</sequence>
<dbReference type="Proteomes" id="UP000192906">
    <property type="component" value="Unassembled WGS sequence"/>
</dbReference>
<reference evidence="2" key="1">
    <citation type="submission" date="2017-04" db="EMBL/GenBank/DDBJ databases">
        <authorList>
            <person name="Varghese N."/>
            <person name="Submissions S."/>
        </authorList>
    </citation>
    <scope>NUCLEOTIDE SEQUENCE [LARGE SCALE GENOMIC DNA]</scope>
    <source>
        <strain evidence="2">K3S</strain>
    </source>
</reference>
<evidence type="ECO:0000313" key="2">
    <source>
        <dbReference type="Proteomes" id="UP000192906"/>
    </source>
</evidence>
<name>A0A1X7EF00_9BACT</name>
<dbReference type="RefSeq" id="WP_085103413.1">
    <property type="nucleotide sequence ID" value="NZ_FWZU01000005.1"/>
</dbReference>
<dbReference type="EMBL" id="FWZU01000005">
    <property type="protein sequence ID" value="SMF32797.1"/>
    <property type="molecule type" value="Genomic_DNA"/>
</dbReference>
<keyword evidence="2" id="KW-1185">Reference proteome</keyword>
<dbReference type="AlphaFoldDB" id="A0A1X7EF00"/>
<dbReference type="OrthoDB" id="5460574at2"/>
<organism evidence="1 2">
    <name type="scientific">Desulfovibrio gilichinskyi</name>
    <dbReference type="NCBI Taxonomy" id="1519643"/>
    <lineage>
        <taxon>Bacteria</taxon>
        <taxon>Pseudomonadati</taxon>
        <taxon>Thermodesulfobacteriota</taxon>
        <taxon>Desulfovibrionia</taxon>
        <taxon>Desulfovibrionales</taxon>
        <taxon>Desulfovibrionaceae</taxon>
        <taxon>Desulfovibrio</taxon>
    </lineage>
</organism>
<dbReference type="STRING" id="1519643.SAMN06295933_2865"/>
<gene>
    <name evidence="1" type="ORF">SAMN06295933_2865</name>
</gene>